<dbReference type="AlphaFoldDB" id="A0A3A4N417"/>
<dbReference type="Proteomes" id="UP000265882">
    <property type="component" value="Unassembled WGS sequence"/>
</dbReference>
<name>A0A3A4N417_ABYX5</name>
<evidence type="ECO:0000313" key="2">
    <source>
        <dbReference type="Proteomes" id="UP000265882"/>
    </source>
</evidence>
<reference evidence="1 2" key="1">
    <citation type="journal article" date="2017" name="ISME J.">
        <title>Energy and carbon metabolisms in a deep terrestrial subsurface fluid microbial community.</title>
        <authorList>
            <person name="Momper L."/>
            <person name="Jungbluth S.P."/>
            <person name="Lee M.D."/>
            <person name="Amend J.P."/>
        </authorList>
    </citation>
    <scope>NUCLEOTIDE SEQUENCE [LARGE SCALE GENOMIC DNA]</scope>
    <source>
        <strain evidence="1">SURF_5</strain>
    </source>
</reference>
<protein>
    <submittedName>
        <fullName evidence="1">Uncharacterized protein</fullName>
    </submittedName>
</protein>
<sequence>MTEEELHEFGIQVILPYIKEEDVTIESVNTKLTVKPQIIGRRWDHPAYIFVRTVCYPGKASLSPAEAESAIKWADYHGAIAFFAAVEIVCSNYPDKSPVSDPSHHSLPIRYGGFFVYYEGLLMMTMSHRVQVLGDGEGLPKRANVGEFRERNRN</sequence>
<gene>
    <name evidence="1" type="ORF">C4520_18055</name>
</gene>
<evidence type="ECO:0000313" key="1">
    <source>
        <dbReference type="EMBL" id="RJP16687.1"/>
    </source>
</evidence>
<proteinExistence type="predicted"/>
<comment type="caution">
    <text evidence="1">The sequence shown here is derived from an EMBL/GenBank/DDBJ whole genome shotgun (WGS) entry which is preliminary data.</text>
</comment>
<organism evidence="1 2">
    <name type="scientific">Abyssobacteria bacterium (strain SURF_5)</name>
    <dbReference type="NCBI Taxonomy" id="2093360"/>
    <lineage>
        <taxon>Bacteria</taxon>
        <taxon>Pseudomonadati</taxon>
        <taxon>Candidatus Hydrogenedentota</taxon>
        <taxon>Candidatus Abyssobacteria</taxon>
    </lineage>
</organism>
<dbReference type="EMBL" id="QZKU01000124">
    <property type="protein sequence ID" value="RJP16687.1"/>
    <property type="molecule type" value="Genomic_DNA"/>
</dbReference>
<accession>A0A3A4N417</accession>